<reference evidence="1" key="1">
    <citation type="submission" date="2020-04" db="EMBL/GenBank/DDBJ databases">
        <authorList>
            <person name="Zhang T."/>
        </authorList>
    </citation>
    <scope>NUCLEOTIDE SEQUENCE</scope>
    <source>
        <strain evidence="1">HKST-UBA01</strain>
    </source>
</reference>
<evidence type="ECO:0000313" key="1">
    <source>
        <dbReference type="EMBL" id="MCA9390233.1"/>
    </source>
</evidence>
<name>A0A955LGX3_UNCKA</name>
<reference evidence="1" key="2">
    <citation type="journal article" date="2021" name="Microbiome">
        <title>Successional dynamics and alternative stable states in a saline activated sludge microbial community over 9 years.</title>
        <authorList>
            <person name="Wang Y."/>
            <person name="Ye J."/>
            <person name="Ju F."/>
            <person name="Liu L."/>
            <person name="Boyd J.A."/>
            <person name="Deng Y."/>
            <person name="Parks D.H."/>
            <person name="Jiang X."/>
            <person name="Yin X."/>
            <person name="Woodcroft B.J."/>
            <person name="Tyson G.W."/>
            <person name="Hugenholtz P."/>
            <person name="Polz M.F."/>
            <person name="Zhang T."/>
        </authorList>
    </citation>
    <scope>NUCLEOTIDE SEQUENCE</scope>
    <source>
        <strain evidence="1">HKST-UBA01</strain>
    </source>
</reference>
<protein>
    <submittedName>
        <fullName evidence="1">Uncharacterized protein</fullName>
    </submittedName>
</protein>
<comment type="caution">
    <text evidence="1">The sequence shown here is derived from an EMBL/GenBank/DDBJ whole genome shotgun (WGS) entry which is preliminary data.</text>
</comment>
<proteinExistence type="predicted"/>
<dbReference type="Proteomes" id="UP000701698">
    <property type="component" value="Unassembled WGS sequence"/>
</dbReference>
<dbReference type="AlphaFoldDB" id="A0A955LGX3"/>
<evidence type="ECO:0000313" key="2">
    <source>
        <dbReference type="Proteomes" id="UP000701698"/>
    </source>
</evidence>
<sequence>MSKPWFYLDGQEAICPDLDEKTFLEILEGTNRDRVIHAARIIPPKLRGRETNFRQVCAVWERVPIRMCLFNDRSTPMRINVWELGLTDPRVRVYRLKEEIQASHGTLLVPGLNVAGAIGVINVQEAERVRQVLDDGIVRFSRIHPLTGQISPLPAETFAENMEWMGLVSFYQLFDGWVARPEEYIE</sequence>
<gene>
    <name evidence="1" type="ORF">KC571_02410</name>
</gene>
<organism evidence="1 2">
    <name type="scientific">candidate division WWE3 bacterium</name>
    <dbReference type="NCBI Taxonomy" id="2053526"/>
    <lineage>
        <taxon>Bacteria</taxon>
        <taxon>Katanobacteria</taxon>
    </lineage>
</organism>
<accession>A0A955LGX3</accession>
<dbReference type="EMBL" id="JAGQKX010000050">
    <property type="protein sequence ID" value="MCA9390233.1"/>
    <property type="molecule type" value="Genomic_DNA"/>
</dbReference>